<feature type="compositionally biased region" description="Basic and acidic residues" evidence="1">
    <location>
        <begin position="267"/>
        <end position="284"/>
    </location>
</feature>
<evidence type="ECO:0000313" key="3">
    <source>
        <dbReference type="Proteomes" id="UP000753961"/>
    </source>
</evidence>
<keyword evidence="3" id="KW-1185">Reference proteome</keyword>
<accession>A0A953HXV9</accession>
<reference evidence="2" key="1">
    <citation type="submission" date="2021-06" db="EMBL/GenBank/DDBJ databases">
        <title>44 bacteria genomes isolated from Dapeng, Shenzhen.</title>
        <authorList>
            <person name="Zheng W."/>
            <person name="Yu S."/>
            <person name="Huang Y."/>
        </authorList>
    </citation>
    <scope>NUCLEOTIDE SEQUENCE</scope>
    <source>
        <strain evidence="2">DP5N28-2</strain>
    </source>
</reference>
<feature type="region of interest" description="Disordered" evidence="1">
    <location>
        <begin position="230"/>
        <end position="311"/>
    </location>
</feature>
<feature type="compositionally biased region" description="Low complexity" evidence="1">
    <location>
        <begin position="293"/>
        <end position="311"/>
    </location>
</feature>
<dbReference type="AlphaFoldDB" id="A0A953HXV9"/>
<dbReference type="EMBL" id="JAHVHU010000006">
    <property type="protein sequence ID" value="MBY5957722.1"/>
    <property type="molecule type" value="Genomic_DNA"/>
</dbReference>
<dbReference type="Proteomes" id="UP000753961">
    <property type="component" value="Unassembled WGS sequence"/>
</dbReference>
<evidence type="ECO:0000313" key="2">
    <source>
        <dbReference type="EMBL" id="MBY5957722.1"/>
    </source>
</evidence>
<evidence type="ECO:0008006" key="4">
    <source>
        <dbReference type="Google" id="ProtNLM"/>
    </source>
</evidence>
<dbReference type="RefSeq" id="WP_222579245.1">
    <property type="nucleotide sequence ID" value="NZ_JAHVHU010000006.1"/>
</dbReference>
<organism evidence="2 3">
    <name type="scientific">Membranihabitans marinus</name>
    <dbReference type="NCBI Taxonomy" id="1227546"/>
    <lineage>
        <taxon>Bacteria</taxon>
        <taxon>Pseudomonadati</taxon>
        <taxon>Bacteroidota</taxon>
        <taxon>Saprospiria</taxon>
        <taxon>Saprospirales</taxon>
        <taxon>Saprospiraceae</taxon>
        <taxon>Membranihabitans</taxon>
    </lineage>
</organism>
<name>A0A953HXV9_9BACT</name>
<protein>
    <recommendedName>
        <fullName evidence="4">Outer membrane protein beta-barrel domain-containing protein</fullName>
    </recommendedName>
</protein>
<sequence length="617" mass="69490">MRTRFDHIIKTALENYVAPMAPDWAVFYDLLEIEQAVPLTDDADLEMDFGTMLAGMEYNESPSDWASFETRLDDLNIELDREFDQSIREALDTIPENTWGSGQWNRMSSRLDDVDREFDQTIGDALESIPAGAWGAAPWSAFESRVDDLNRDLDQEFDQAIGDAITGLPESTWKEDHWHMLSSRLDQLNDRPRLIMMKVIEAAAILILLIQLTNLYSDYHRKGDRRNNLTENFEEFRQTKTNSTEKESSDILTQDPASHHGIKKDHHVSQEHDQLIGNSDHVDDPLVMNSDQSISGAASKSASSARNADNNYAVQSATTNYALDTKKESEQVMKLPLPEDTHVFYEYDKNLVKLSANYDKKNQAGITPQLTSPAPLIEYEESLKLLNQTSPRLAVRDISLLTTKSSDSILNSIPVFQVIRPRIHSSMEVGVLADATNVEVQDYLLLNQEPISVPTLNAGMYFRYKIQYQDMFGSLGGDYLRMKYDGLSNTNDLSIVTLPVEIGYNVVNLPAIRMYFSGGIAGRFVPLANYSTETLNQASGYSSKSNKPSNGLLHNGPFEINSYFSGRLSAGMDINVNKKTSINLRFSHDIWLKGRGIGYNLDKFRSSHLAIGANHHF</sequence>
<proteinExistence type="predicted"/>
<evidence type="ECO:0000256" key="1">
    <source>
        <dbReference type="SAM" id="MobiDB-lite"/>
    </source>
</evidence>
<feature type="compositionally biased region" description="Basic and acidic residues" evidence="1">
    <location>
        <begin position="230"/>
        <end position="249"/>
    </location>
</feature>
<comment type="caution">
    <text evidence="2">The sequence shown here is derived from an EMBL/GenBank/DDBJ whole genome shotgun (WGS) entry which is preliminary data.</text>
</comment>
<gene>
    <name evidence="2" type="ORF">KUV50_06250</name>
</gene>